<dbReference type="EMBL" id="RSCE01000009">
    <property type="protein sequence ID" value="RSH79710.1"/>
    <property type="molecule type" value="Genomic_DNA"/>
</dbReference>
<evidence type="ECO:0000313" key="3">
    <source>
        <dbReference type="Proteomes" id="UP000279236"/>
    </source>
</evidence>
<feature type="region of interest" description="Disordered" evidence="1">
    <location>
        <begin position="429"/>
        <end position="555"/>
    </location>
</feature>
<evidence type="ECO:0000313" key="2">
    <source>
        <dbReference type="EMBL" id="RSH79710.1"/>
    </source>
</evidence>
<dbReference type="Proteomes" id="UP000279236">
    <property type="component" value="Unassembled WGS sequence"/>
</dbReference>
<feature type="compositionally biased region" description="Low complexity" evidence="1">
    <location>
        <begin position="586"/>
        <end position="625"/>
    </location>
</feature>
<accession>A0A427XLH4</accession>
<reference evidence="2 3" key="1">
    <citation type="submission" date="2018-11" db="EMBL/GenBank/DDBJ databases">
        <title>Genome sequence of Apiotrichum porosum DSM 27194.</title>
        <authorList>
            <person name="Aliyu H."/>
            <person name="Gorte O."/>
            <person name="Ochsenreither K."/>
        </authorList>
    </citation>
    <scope>NUCLEOTIDE SEQUENCE [LARGE SCALE GENOMIC DNA]</scope>
    <source>
        <strain evidence="2 3">DSM 27194</strain>
    </source>
</reference>
<feature type="region of interest" description="Disordered" evidence="1">
    <location>
        <begin position="667"/>
        <end position="702"/>
    </location>
</feature>
<dbReference type="RefSeq" id="XP_028474819.1">
    <property type="nucleotide sequence ID" value="XM_028624651.1"/>
</dbReference>
<evidence type="ECO:0000256" key="1">
    <source>
        <dbReference type="SAM" id="MobiDB-lite"/>
    </source>
</evidence>
<feature type="compositionally biased region" description="Polar residues" evidence="1">
    <location>
        <begin position="529"/>
        <end position="539"/>
    </location>
</feature>
<feature type="region of interest" description="Disordered" evidence="1">
    <location>
        <begin position="163"/>
        <end position="196"/>
    </location>
</feature>
<protein>
    <submittedName>
        <fullName evidence="2">Uncharacterized protein</fullName>
    </submittedName>
</protein>
<proteinExistence type="predicted"/>
<feature type="region of interest" description="Disordered" evidence="1">
    <location>
        <begin position="209"/>
        <end position="252"/>
    </location>
</feature>
<feature type="compositionally biased region" description="Low complexity" evidence="1">
    <location>
        <begin position="349"/>
        <end position="376"/>
    </location>
</feature>
<feature type="compositionally biased region" description="Basic residues" evidence="1">
    <location>
        <begin position="430"/>
        <end position="440"/>
    </location>
</feature>
<sequence length="714" mass="75859">MGLISFSRLQKKASRLSLFNPDIPSDSKNSIDATATARPSCDSNNNNNNTSTYSSETLRKRPSRLSLFIFDNTPSSPASATPRSSYSEDTVRRRASRLSLFPRNHSETEVLAGDCDTDAETLVDSSEATPTRHRCDSLPVTPTGRRRSLFIDIGNSLNRNRRESISKDSISSPVQCASPSPSPSLSLSPSKSPVTDEKYRYRRVSMLVSSHPRPACHQQAPNPATNMMMPSREQQQQQQQKQRAIQHRAAPTARAMPMACSPPLQLPPGAMAPAINGPFGPGRVRYQAMPRQSFEDTVFGGSSSGAKPQPHLESRSLGAASGRRMAAYGTPSTMSSSSRPNVPPRSHLRSLASTSSSAASSATGCSSTPTSSGRSSPLPPNNTTVPAAMTRRQFVLEVAQPPPAMHTDFRPAAPKRSSLQAAEDIITFGHKSRASRHKAQKSLDERDPLKVRDGVSAHKARSGVYTPASFPGATGHSPTSPMTATFDRQRMPGNPNAVAARSQTMPRFTAPPPLPPRATSLPVKRNSAPGPTNSSQQRAQYAIAVPERNSFHTHQYRQALQPPLPVAAPAAPAAAQAPVYTHAKRPSYSPSSAHSAASLSPPGTPTTPTSASHHGSGSSRPASSSITIVPADAAPHFGGRTPPSDGADTDAVVTTKGKAADSAIGLSLTHVPPPTIPAAAEDVPLSPGAPKRARRKPVPRLDPDLELVQRMESL</sequence>
<dbReference type="AlphaFoldDB" id="A0A427XLH4"/>
<organism evidence="2 3">
    <name type="scientific">Apiotrichum porosum</name>
    <dbReference type="NCBI Taxonomy" id="105984"/>
    <lineage>
        <taxon>Eukaryota</taxon>
        <taxon>Fungi</taxon>
        <taxon>Dikarya</taxon>
        <taxon>Basidiomycota</taxon>
        <taxon>Agaricomycotina</taxon>
        <taxon>Tremellomycetes</taxon>
        <taxon>Trichosporonales</taxon>
        <taxon>Trichosporonaceae</taxon>
        <taxon>Apiotrichum</taxon>
    </lineage>
</organism>
<feature type="compositionally biased region" description="Polar residues" evidence="1">
    <location>
        <begin position="167"/>
        <end position="177"/>
    </location>
</feature>
<feature type="compositionally biased region" description="Low complexity" evidence="1">
    <location>
        <begin position="183"/>
        <end position="193"/>
    </location>
</feature>
<feature type="region of interest" description="Disordered" evidence="1">
    <location>
        <begin position="123"/>
        <end position="143"/>
    </location>
</feature>
<name>A0A427XLH4_9TREE</name>
<feature type="region of interest" description="Disordered" evidence="1">
    <location>
        <begin position="18"/>
        <end position="91"/>
    </location>
</feature>
<dbReference type="OrthoDB" id="2576217at2759"/>
<gene>
    <name evidence="2" type="ORF">EHS24_009362</name>
</gene>
<feature type="compositionally biased region" description="Low complexity" evidence="1">
    <location>
        <begin position="234"/>
        <end position="252"/>
    </location>
</feature>
<dbReference type="GeneID" id="39593905"/>
<keyword evidence="3" id="KW-1185">Reference proteome</keyword>
<comment type="caution">
    <text evidence="2">The sequence shown here is derived from an EMBL/GenBank/DDBJ whole genome shotgun (WGS) entry which is preliminary data.</text>
</comment>
<feature type="compositionally biased region" description="Low complexity" evidence="1">
    <location>
        <begin position="73"/>
        <end position="87"/>
    </location>
</feature>
<feature type="compositionally biased region" description="Basic and acidic residues" evidence="1">
    <location>
        <begin position="441"/>
        <end position="456"/>
    </location>
</feature>
<feature type="region of interest" description="Disordered" evidence="1">
    <location>
        <begin position="295"/>
        <end position="385"/>
    </location>
</feature>
<feature type="region of interest" description="Disordered" evidence="1">
    <location>
        <begin position="577"/>
        <end position="652"/>
    </location>
</feature>
<feature type="compositionally biased region" description="Low complexity" evidence="1">
    <location>
        <begin position="43"/>
        <end position="55"/>
    </location>
</feature>